<proteinExistence type="inferred from homology"/>
<evidence type="ECO:0000256" key="8">
    <source>
        <dbReference type="RuleBase" id="RU364068"/>
    </source>
</evidence>
<protein>
    <recommendedName>
        <fullName evidence="8">Inositol-1-monophosphatase</fullName>
        <ecNumber evidence="8">3.1.3.25</ecNumber>
    </recommendedName>
</protein>
<accession>A0A537JJG9</accession>
<dbReference type="InterPro" id="IPR020583">
    <property type="entry name" value="Inositol_monoP_metal-BS"/>
</dbReference>
<feature type="binding site" evidence="7">
    <location>
        <position position="146"/>
    </location>
    <ligand>
        <name>Mg(2+)</name>
        <dbReference type="ChEBI" id="CHEBI:18420"/>
        <label>1</label>
        <note>catalytic</note>
    </ligand>
</feature>
<evidence type="ECO:0000313" key="10">
    <source>
        <dbReference type="Proteomes" id="UP000320048"/>
    </source>
</evidence>
<evidence type="ECO:0000256" key="1">
    <source>
        <dbReference type="ARBA" id="ARBA00001033"/>
    </source>
</evidence>
<keyword evidence="5 8" id="KW-0378">Hydrolase</keyword>
<dbReference type="PANTHER" id="PTHR20854:SF4">
    <property type="entry name" value="INOSITOL-1-MONOPHOSPHATASE-RELATED"/>
    <property type="match status" value="1"/>
</dbReference>
<dbReference type="PANTHER" id="PTHR20854">
    <property type="entry name" value="INOSITOL MONOPHOSPHATASE"/>
    <property type="match status" value="1"/>
</dbReference>
<comment type="caution">
    <text evidence="9">The sequence shown here is derived from an EMBL/GenBank/DDBJ whole genome shotgun (WGS) entry which is preliminary data.</text>
</comment>
<comment type="catalytic activity">
    <reaction evidence="1 8">
        <text>a myo-inositol phosphate + H2O = myo-inositol + phosphate</text>
        <dbReference type="Rhea" id="RHEA:24056"/>
        <dbReference type="ChEBI" id="CHEBI:15377"/>
        <dbReference type="ChEBI" id="CHEBI:17268"/>
        <dbReference type="ChEBI" id="CHEBI:43474"/>
        <dbReference type="ChEBI" id="CHEBI:84139"/>
        <dbReference type="EC" id="3.1.3.25"/>
    </reaction>
</comment>
<dbReference type="InterPro" id="IPR000760">
    <property type="entry name" value="Inositol_monophosphatase-like"/>
</dbReference>
<feature type="binding site" evidence="7">
    <location>
        <position position="129"/>
    </location>
    <ligand>
        <name>Mg(2+)</name>
        <dbReference type="ChEBI" id="CHEBI:18420"/>
        <label>1</label>
        <note>catalytic</note>
    </ligand>
</feature>
<evidence type="ECO:0000313" key="9">
    <source>
        <dbReference type="EMBL" id="TMI83644.1"/>
    </source>
</evidence>
<comment type="cofactor">
    <cofactor evidence="2 7 8">
        <name>Mg(2+)</name>
        <dbReference type="ChEBI" id="CHEBI:18420"/>
    </cofactor>
</comment>
<dbReference type="CDD" id="cd01639">
    <property type="entry name" value="IMPase"/>
    <property type="match status" value="1"/>
</dbReference>
<keyword evidence="4 7" id="KW-0479">Metal-binding</keyword>
<dbReference type="GO" id="GO:0046854">
    <property type="term" value="P:phosphatidylinositol phosphate biosynthetic process"/>
    <property type="evidence" value="ECO:0007669"/>
    <property type="project" value="InterPro"/>
</dbReference>
<gene>
    <name evidence="9" type="ORF">E6H04_02535</name>
</gene>
<dbReference type="Proteomes" id="UP000320048">
    <property type="component" value="Unassembled WGS sequence"/>
</dbReference>
<dbReference type="Pfam" id="PF00459">
    <property type="entry name" value="Inositol_P"/>
    <property type="match status" value="1"/>
</dbReference>
<comment type="similarity">
    <text evidence="3 8">Belongs to the inositol monophosphatase superfamily.</text>
</comment>
<evidence type="ECO:0000256" key="4">
    <source>
        <dbReference type="ARBA" id="ARBA00022723"/>
    </source>
</evidence>
<dbReference type="InterPro" id="IPR033942">
    <property type="entry name" value="IMPase"/>
</dbReference>
<dbReference type="PROSITE" id="PS00630">
    <property type="entry name" value="IMP_2"/>
    <property type="match status" value="1"/>
</dbReference>
<dbReference type="EMBL" id="VBAO01000066">
    <property type="protein sequence ID" value="TMI83644.1"/>
    <property type="molecule type" value="Genomic_DNA"/>
</dbReference>
<dbReference type="AlphaFoldDB" id="A0A537JJG9"/>
<keyword evidence="6 7" id="KW-0460">Magnesium</keyword>
<evidence type="ECO:0000256" key="7">
    <source>
        <dbReference type="PIRSR" id="PIRSR600760-2"/>
    </source>
</evidence>
<feature type="binding site" evidence="7">
    <location>
        <position position="144"/>
    </location>
    <ligand>
        <name>Mg(2+)</name>
        <dbReference type="ChEBI" id="CHEBI:18420"/>
        <label>1</label>
        <note>catalytic</note>
    </ligand>
</feature>
<dbReference type="EC" id="3.1.3.25" evidence="8"/>
<dbReference type="GO" id="GO:0006020">
    <property type="term" value="P:inositol metabolic process"/>
    <property type="evidence" value="ECO:0007669"/>
    <property type="project" value="TreeGrafter"/>
</dbReference>
<dbReference type="InterPro" id="IPR020550">
    <property type="entry name" value="Inositol_monophosphatase_CS"/>
</dbReference>
<evidence type="ECO:0000256" key="5">
    <source>
        <dbReference type="ARBA" id="ARBA00022801"/>
    </source>
</evidence>
<dbReference type="FunFam" id="3.30.540.10:FF:000003">
    <property type="entry name" value="Inositol-1-monophosphatase"/>
    <property type="match status" value="1"/>
</dbReference>
<sequence length="349" mass="37000">MTRSAIASNASPAASDTGLPMTSLRYSMSSTIPLPRAVSCPGPGGPSARQRTHPVRIVACSMALLSPFTMAALRAAWAAGEVHRAFFGRLTRVDYKGRNDPVTEADRAAEAAIVRTIQQAYPDHGVLGEEGGRQGDGPYTWLVDPLDGTFNYANAIPHFASSIALEHEGRLVAGVVMHTILGEAYVAEADRGAFAATLRDLPAHVSGWGDLSLWRRLRARRTARLDQATLSTGFPGNVAETRLNLDHFTNLLLAAAKIRAMGSAALSLAAIALGQMDGFWELGTNGWDFAAGALLVAEAGGRATDFRGRRLDTSGHQILATNGLIHDEVLSVLARGQSGLDEDAGPRPQ</sequence>
<dbReference type="PROSITE" id="PS00629">
    <property type="entry name" value="IMP_1"/>
    <property type="match status" value="1"/>
</dbReference>
<dbReference type="Gene3D" id="3.40.190.80">
    <property type="match status" value="1"/>
</dbReference>
<evidence type="ECO:0000256" key="3">
    <source>
        <dbReference type="ARBA" id="ARBA00009759"/>
    </source>
</evidence>
<dbReference type="Gene3D" id="3.30.540.10">
    <property type="entry name" value="Fructose-1,6-Bisphosphatase, subunit A, domain 1"/>
    <property type="match status" value="1"/>
</dbReference>
<evidence type="ECO:0000256" key="6">
    <source>
        <dbReference type="ARBA" id="ARBA00022842"/>
    </source>
</evidence>
<dbReference type="GO" id="GO:0007165">
    <property type="term" value="P:signal transduction"/>
    <property type="evidence" value="ECO:0007669"/>
    <property type="project" value="TreeGrafter"/>
</dbReference>
<dbReference type="PRINTS" id="PR00377">
    <property type="entry name" value="IMPHPHTASES"/>
</dbReference>
<dbReference type="SUPFAM" id="SSF56655">
    <property type="entry name" value="Carbohydrate phosphatase"/>
    <property type="match status" value="1"/>
</dbReference>
<feature type="binding site" evidence="7">
    <location>
        <position position="147"/>
    </location>
    <ligand>
        <name>Mg(2+)</name>
        <dbReference type="ChEBI" id="CHEBI:18420"/>
        <label>1</label>
        <note>catalytic</note>
    </ligand>
</feature>
<evidence type="ECO:0000256" key="2">
    <source>
        <dbReference type="ARBA" id="ARBA00001946"/>
    </source>
</evidence>
<feature type="binding site" evidence="7">
    <location>
        <position position="288"/>
    </location>
    <ligand>
        <name>Mg(2+)</name>
        <dbReference type="ChEBI" id="CHEBI:18420"/>
        <label>1</label>
        <note>catalytic</note>
    </ligand>
</feature>
<reference evidence="9 10" key="1">
    <citation type="journal article" date="2019" name="Nat. Microbiol.">
        <title>Mediterranean grassland soil C-N compound turnover is dependent on rainfall and depth, and is mediated by genomically divergent microorganisms.</title>
        <authorList>
            <person name="Diamond S."/>
            <person name="Andeer P.F."/>
            <person name="Li Z."/>
            <person name="Crits-Christoph A."/>
            <person name="Burstein D."/>
            <person name="Anantharaman K."/>
            <person name="Lane K.R."/>
            <person name="Thomas B.C."/>
            <person name="Pan C."/>
            <person name="Northen T.R."/>
            <person name="Banfield J.F."/>
        </authorList>
    </citation>
    <scope>NUCLEOTIDE SEQUENCE [LARGE SCALE GENOMIC DNA]</scope>
    <source>
        <strain evidence="9">NP_7</strain>
    </source>
</reference>
<dbReference type="GO" id="GO:0046872">
    <property type="term" value="F:metal ion binding"/>
    <property type="evidence" value="ECO:0007669"/>
    <property type="project" value="UniProtKB-KW"/>
</dbReference>
<name>A0A537JJG9_9BACT</name>
<organism evidence="9 10">
    <name type="scientific">Candidatus Segetimicrobium genomatis</name>
    <dbReference type="NCBI Taxonomy" id="2569760"/>
    <lineage>
        <taxon>Bacteria</taxon>
        <taxon>Bacillati</taxon>
        <taxon>Candidatus Sysuimicrobiota</taxon>
        <taxon>Candidatus Sysuimicrobiia</taxon>
        <taxon>Candidatus Sysuimicrobiales</taxon>
        <taxon>Candidatus Segetimicrobiaceae</taxon>
        <taxon>Candidatus Segetimicrobium</taxon>
    </lineage>
</organism>
<dbReference type="GO" id="GO:0008934">
    <property type="term" value="F:inositol monophosphate 1-phosphatase activity"/>
    <property type="evidence" value="ECO:0007669"/>
    <property type="project" value="InterPro"/>
</dbReference>